<gene>
    <name evidence="2" type="ORF">ES288_A08G091000v1</name>
</gene>
<dbReference type="Proteomes" id="UP000323506">
    <property type="component" value="Chromosome A08"/>
</dbReference>
<evidence type="ECO:0000256" key="1">
    <source>
        <dbReference type="SAM" id="MobiDB-lite"/>
    </source>
</evidence>
<proteinExistence type="predicted"/>
<keyword evidence="3" id="KW-1185">Reference proteome</keyword>
<accession>A0A5D2FIJ7</accession>
<dbReference type="EMBL" id="CM017695">
    <property type="protein sequence ID" value="TYH05541.1"/>
    <property type="molecule type" value="Genomic_DNA"/>
</dbReference>
<sequence length="87" mass="9740">MEEALGFLLSPTSTMGRDPPTSRPQEALTEYKIYCLRTAFCCSPLFVMFAGSWSVNGRENLPFWCKEATIGRRTCRGHTWEGGTTQG</sequence>
<protein>
    <submittedName>
        <fullName evidence="2">Uncharacterized protein</fullName>
    </submittedName>
</protein>
<dbReference type="AlphaFoldDB" id="A0A5D2FIJ7"/>
<feature type="region of interest" description="Disordered" evidence="1">
    <location>
        <begin position="1"/>
        <end position="24"/>
    </location>
</feature>
<organism evidence="2 3">
    <name type="scientific">Gossypium darwinii</name>
    <name type="common">Darwin's cotton</name>
    <name type="synonym">Gossypium barbadense var. darwinii</name>
    <dbReference type="NCBI Taxonomy" id="34276"/>
    <lineage>
        <taxon>Eukaryota</taxon>
        <taxon>Viridiplantae</taxon>
        <taxon>Streptophyta</taxon>
        <taxon>Embryophyta</taxon>
        <taxon>Tracheophyta</taxon>
        <taxon>Spermatophyta</taxon>
        <taxon>Magnoliopsida</taxon>
        <taxon>eudicotyledons</taxon>
        <taxon>Gunneridae</taxon>
        <taxon>Pentapetalae</taxon>
        <taxon>rosids</taxon>
        <taxon>malvids</taxon>
        <taxon>Malvales</taxon>
        <taxon>Malvaceae</taxon>
        <taxon>Malvoideae</taxon>
        <taxon>Gossypium</taxon>
    </lineage>
</organism>
<reference evidence="2 3" key="1">
    <citation type="submission" date="2019-06" db="EMBL/GenBank/DDBJ databases">
        <title>WGS assembly of Gossypium darwinii.</title>
        <authorList>
            <person name="Chen Z.J."/>
            <person name="Sreedasyam A."/>
            <person name="Ando A."/>
            <person name="Song Q."/>
            <person name="De L."/>
            <person name="Hulse-Kemp A."/>
            <person name="Ding M."/>
            <person name="Ye W."/>
            <person name="Kirkbride R."/>
            <person name="Jenkins J."/>
            <person name="Plott C."/>
            <person name="Lovell J."/>
            <person name="Lin Y.-M."/>
            <person name="Vaughn R."/>
            <person name="Liu B."/>
            <person name="Li W."/>
            <person name="Simpson S."/>
            <person name="Scheffler B."/>
            <person name="Saski C."/>
            <person name="Grover C."/>
            <person name="Hu G."/>
            <person name="Conover J."/>
            <person name="Carlson J."/>
            <person name="Shu S."/>
            <person name="Boston L."/>
            <person name="Williams M."/>
            <person name="Peterson D."/>
            <person name="Mcgee K."/>
            <person name="Jones D."/>
            <person name="Wendel J."/>
            <person name="Stelly D."/>
            <person name="Grimwood J."/>
            <person name="Schmutz J."/>
        </authorList>
    </citation>
    <scope>NUCLEOTIDE SEQUENCE [LARGE SCALE GENOMIC DNA]</scope>
    <source>
        <strain evidence="2">1808015.09</strain>
    </source>
</reference>
<evidence type="ECO:0000313" key="3">
    <source>
        <dbReference type="Proteomes" id="UP000323506"/>
    </source>
</evidence>
<name>A0A5D2FIJ7_GOSDA</name>
<evidence type="ECO:0000313" key="2">
    <source>
        <dbReference type="EMBL" id="TYH05541.1"/>
    </source>
</evidence>